<evidence type="ECO:0000256" key="6">
    <source>
        <dbReference type="ARBA" id="ARBA00022679"/>
    </source>
</evidence>
<dbReference type="InterPro" id="IPR036217">
    <property type="entry name" value="MethylDNA_cys_MeTrfase_DNAb"/>
</dbReference>
<keyword evidence="5" id="KW-0489">Methyltransferase</keyword>
<dbReference type="PROSITE" id="PS00374">
    <property type="entry name" value="MGMT"/>
    <property type="match status" value="1"/>
</dbReference>
<protein>
    <recommendedName>
        <fullName evidence="4">Methylated-DNA--protein-cysteine methyltransferase</fullName>
        <ecNumber evidence="3">2.1.1.63</ecNumber>
    </recommendedName>
    <alternativeName>
        <fullName evidence="9">6-O-methylguanine-DNA methyltransferase</fullName>
    </alternativeName>
    <alternativeName>
        <fullName evidence="11">DNA repair MTase</fullName>
    </alternativeName>
    <alternativeName>
        <fullName evidence="10">O-6-methylguanine-DNA-alkyltransferase</fullName>
    </alternativeName>
</protein>
<comment type="catalytic activity">
    <reaction evidence="12">
        <text>a 6-O-methyl-2'-deoxyguanosine in DNA + L-cysteinyl-[protein] = S-methyl-L-cysteinyl-[protein] + a 2'-deoxyguanosine in DNA</text>
        <dbReference type="Rhea" id="RHEA:24000"/>
        <dbReference type="Rhea" id="RHEA-COMP:10131"/>
        <dbReference type="Rhea" id="RHEA-COMP:10132"/>
        <dbReference type="Rhea" id="RHEA-COMP:11367"/>
        <dbReference type="Rhea" id="RHEA-COMP:11368"/>
        <dbReference type="ChEBI" id="CHEBI:29950"/>
        <dbReference type="ChEBI" id="CHEBI:82612"/>
        <dbReference type="ChEBI" id="CHEBI:85445"/>
        <dbReference type="ChEBI" id="CHEBI:85448"/>
        <dbReference type="EC" id="2.1.1.63"/>
    </reaction>
</comment>
<dbReference type="EC" id="2.1.1.63" evidence="3"/>
<evidence type="ECO:0000256" key="1">
    <source>
        <dbReference type="ARBA" id="ARBA00001286"/>
    </source>
</evidence>
<dbReference type="GO" id="GO:0032259">
    <property type="term" value="P:methylation"/>
    <property type="evidence" value="ECO:0007669"/>
    <property type="project" value="UniProtKB-KW"/>
</dbReference>
<dbReference type="Proteomes" id="UP000189911">
    <property type="component" value="Chromosome C"/>
</dbReference>
<dbReference type="GO" id="GO:0003908">
    <property type="term" value="F:methylated-DNA-[protein]-cysteine S-methyltransferase activity"/>
    <property type="evidence" value="ECO:0007669"/>
    <property type="project" value="UniProtKB-EC"/>
</dbReference>
<dbReference type="CDD" id="cd06445">
    <property type="entry name" value="ATase"/>
    <property type="match status" value="1"/>
</dbReference>
<dbReference type="Pfam" id="PF01035">
    <property type="entry name" value="DNA_binding_1"/>
    <property type="match status" value="1"/>
</dbReference>
<name>A0A1G4JA87_9SACH</name>
<keyword evidence="6" id="KW-0808">Transferase</keyword>
<evidence type="ECO:0000256" key="3">
    <source>
        <dbReference type="ARBA" id="ARBA00011918"/>
    </source>
</evidence>
<dbReference type="InterPro" id="IPR014048">
    <property type="entry name" value="MethylDNA_cys_MeTrfase_DNA-bd"/>
</dbReference>
<organism evidence="14 15">
    <name type="scientific">Lachancea nothofagi CBS 11611</name>
    <dbReference type="NCBI Taxonomy" id="1266666"/>
    <lineage>
        <taxon>Eukaryota</taxon>
        <taxon>Fungi</taxon>
        <taxon>Dikarya</taxon>
        <taxon>Ascomycota</taxon>
        <taxon>Saccharomycotina</taxon>
        <taxon>Saccharomycetes</taxon>
        <taxon>Saccharomycetales</taxon>
        <taxon>Saccharomycetaceae</taxon>
        <taxon>Lachancea</taxon>
    </lineage>
</organism>
<dbReference type="NCBIfam" id="TIGR00589">
    <property type="entry name" value="ogt"/>
    <property type="match status" value="1"/>
</dbReference>
<keyword evidence="15" id="KW-1185">Reference proteome</keyword>
<dbReference type="FunFam" id="1.10.10.10:FF:000214">
    <property type="entry name" value="Methylated-DNA--protein-cysteine methyltransferase"/>
    <property type="match status" value="1"/>
</dbReference>
<dbReference type="Gene3D" id="1.10.10.10">
    <property type="entry name" value="Winged helix-like DNA-binding domain superfamily/Winged helix DNA-binding domain"/>
    <property type="match status" value="1"/>
</dbReference>
<dbReference type="InterPro" id="IPR036388">
    <property type="entry name" value="WH-like_DNA-bd_sf"/>
</dbReference>
<dbReference type="EMBL" id="LT598446">
    <property type="protein sequence ID" value="SCU86955.1"/>
    <property type="molecule type" value="Genomic_DNA"/>
</dbReference>
<evidence type="ECO:0000256" key="9">
    <source>
        <dbReference type="ARBA" id="ARBA00030795"/>
    </source>
</evidence>
<evidence type="ECO:0000256" key="10">
    <source>
        <dbReference type="ARBA" id="ARBA00031621"/>
    </source>
</evidence>
<feature type="domain" description="Methylated-DNA-[protein]-cysteine S-methyltransferase DNA binding" evidence="13">
    <location>
        <begin position="97"/>
        <end position="176"/>
    </location>
</feature>
<evidence type="ECO:0000256" key="8">
    <source>
        <dbReference type="ARBA" id="ARBA00023204"/>
    </source>
</evidence>
<reference evidence="15" key="1">
    <citation type="submission" date="2016-03" db="EMBL/GenBank/DDBJ databases">
        <authorList>
            <person name="Devillers Hugo."/>
        </authorList>
    </citation>
    <scope>NUCLEOTIDE SEQUENCE [LARGE SCALE GENOMIC DNA]</scope>
</reference>
<evidence type="ECO:0000313" key="15">
    <source>
        <dbReference type="Proteomes" id="UP000189911"/>
    </source>
</evidence>
<dbReference type="GO" id="GO:0006281">
    <property type="term" value="P:DNA repair"/>
    <property type="evidence" value="ECO:0007669"/>
    <property type="project" value="UniProtKB-KW"/>
</dbReference>
<evidence type="ECO:0000313" key="14">
    <source>
        <dbReference type="EMBL" id="SCU86955.1"/>
    </source>
</evidence>
<evidence type="ECO:0000256" key="12">
    <source>
        <dbReference type="ARBA" id="ARBA00049348"/>
    </source>
</evidence>
<dbReference type="InterPro" id="IPR001497">
    <property type="entry name" value="MethylDNA_cys_MeTrfase_AS"/>
</dbReference>
<comment type="catalytic activity">
    <reaction evidence="1">
        <text>a 4-O-methyl-thymidine in DNA + L-cysteinyl-[protein] = a thymidine in DNA + S-methyl-L-cysteinyl-[protein]</text>
        <dbReference type="Rhea" id="RHEA:53428"/>
        <dbReference type="Rhea" id="RHEA-COMP:10131"/>
        <dbReference type="Rhea" id="RHEA-COMP:10132"/>
        <dbReference type="Rhea" id="RHEA-COMP:13555"/>
        <dbReference type="Rhea" id="RHEA-COMP:13556"/>
        <dbReference type="ChEBI" id="CHEBI:29950"/>
        <dbReference type="ChEBI" id="CHEBI:82612"/>
        <dbReference type="ChEBI" id="CHEBI:137386"/>
        <dbReference type="ChEBI" id="CHEBI:137387"/>
        <dbReference type="EC" id="2.1.1.63"/>
    </reaction>
</comment>
<evidence type="ECO:0000256" key="4">
    <source>
        <dbReference type="ARBA" id="ARBA00015377"/>
    </source>
</evidence>
<keyword evidence="8" id="KW-0234">DNA repair</keyword>
<comment type="similarity">
    <text evidence="2">Belongs to the MGMT family.</text>
</comment>
<dbReference type="PANTHER" id="PTHR10815">
    <property type="entry name" value="METHYLATED-DNA--PROTEIN-CYSTEINE METHYLTRANSFERASE"/>
    <property type="match status" value="1"/>
</dbReference>
<evidence type="ECO:0000256" key="7">
    <source>
        <dbReference type="ARBA" id="ARBA00022763"/>
    </source>
</evidence>
<accession>A0A1G4JA87</accession>
<gene>
    <name evidence="14" type="ORF">LANO_0C09670G</name>
</gene>
<sequence>MPEELVFTFARGQLADAILVARKCTSCLVFVNLGSDRDTMLSEIERCLNRIFRRLRTKYVLEQDTLKDLSNIRESFENLLNGYSENHICSEYLYGTNFQRAVWEQLIKIPWGKTTTYKQIAIELGTPRSFRAVANACGANPLPLVIPCHRVIGSSGSLGGFKWSLLLKHQLLSREGKVVESQSSR</sequence>
<evidence type="ECO:0000256" key="2">
    <source>
        <dbReference type="ARBA" id="ARBA00008711"/>
    </source>
</evidence>
<keyword evidence="7" id="KW-0227">DNA damage</keyword>
<dbReference type="AlphaFoldDB" id="A0A1G4JA87"/>
<proteinExistence type="inferred from homology"/>
<evidence type="ECO:0000256" key="11">
    <source>
        <dbReference type="ARBA" id="ARBA00033095"/>
    </source>
</evidence>
<evidence type="ECO:0000256" key="5">
    <source>
        <dbReference type="ARBA" id="ARBA00022603"/>
    </source>
</evidence>
<dbReference type="SUPFAM" id="SSF46767">
    <property type="entry name" value="Methylated DNA-protein cysteine methyltransferase, C-terminal domain"/>
    <property type="match status" value="1"/>
</dbReference>
<evidence type="ECO:0000259" key="13">
    <source>
        <dbReference type="Pfam" id="PF01035"/>
    </source>
</evidence>
<dbReference type="OrthoDB" id="1907495at2759"/>
<dbReference type="PANTHER" id="PTHR10815:SF13">
    <property type="entry name" value="METHYLATED-DNA--PROTEIN-CYSTEINE METHYLTRANSFERASE"/>
    <property type="match status" value="1"/>
</dbReference>